<dbReference type="PANTHER" id="PTHR22916">
    <property type="entry name" value="GLYCOSYLTRANSFERASE"/>
    <property type="match status" value="1"/>
</dbReference>
<comment type="caution">
    <text evidence="2">The sequence shown here is derived from an EMBL/GenBank/DDBJ whole genome shotgun (WGS) entry which is preliminary data.</text>
</comment>
<proteinExistence type="predicted"/>
<gene>
    <name evidence="2" type="ORF">HMPREF9446_03501</name>
</gene>
<dbReference type="STRING" id="763034.HMPREF9446_03501"/>
<dbReference type="GO" id="GO:0016758">
    <property type="term" value="F:hexosyltransferase activity"/>
    <property type="evidence" value="ECO:0007669"/>
    <property type="project" value="UniProtKB-ARBA"/>
</dbReference>
<organism evidence="2 3">
    <name type="scientific">Bacteroides fluxus YIT 12057</name>
    <dbReference type="NCBI Taxonomy" id="763034"/>
    <lineage>
        <taxon>Bacteria</taxon>
        <taxon>Pseudomonadati</taxon>
        <taxon>Bacteroidota</taxon>
        <taxon>Bacteroidia</taxon>
        <taxon>Bacteroidales</taxon>
        <taxon>Bacteroidaceae</taxon>
        <taxon>Bacteroides</taxon>
    </lineage>
</organism>
<dbReference type="SUPFAM" id="SSF53448">
    <property type="entry name" value="Nucleotide-diphospho-sugar transferases"/>
    <property type="match status" value="1"/>
</dbReference>
<sequence>MLPVSSTLLSIKQNGGPGIARNIGINNANGEYLVFMDSDDWYESDFFNIIDKELKDNDVDVLFFNFYHATVSGKKKKAGGCSSGMLESKEWYIANSPDSLCRCVFRRKLFVQISIPAIYNGEDLAVIPLLFSRADKIKYLNQYLYNYCYTPKSLSNSNGDKIVLSLIKANNIIEDTIGKQYMNECEFLGIKNVLYSAVFVSLRSNFSKKDIENIIAQFQNKFPLWYKNQYISILPFYKKFFLWCVKHNKLTVLNIYSVFHSFLLKINLA</sequence>
<dbReference type="InterPro" id="IPR001173">
    <property type="entry name" value="Glyco_trans_2-like"/>
</dbReference>
<accession>F3PXK3</accession>
<dbReference type="PANTHER" id="PTHR22916:SF3">
    <property type="entry name" value="UDP-GLCNAC:BETAGAL BETA-1,3-N-ACETYLGLUCOSAMINYLTRANSFERASE-LIKE PROTEIN 1"/>
    <property type="match status" value="1"/>
</dbReference>
<name>F3PXK3_9BACE</name>
<dbReference type="HOGENOM" id="CLU_025996_25_1_10"/>
<evidence type="ECO:0000313" key="2">
    <source>
        <dbReference type="EMBL" id="EGF51585.1"/>
    </source>
</evidence>
<dbReference type="CDD" id="cd00761">
    <property type="entry name" value="Glyco_tranf_GTA_type"/>
    <property type="match status" value="1"/>
</dbReference>
<keyword evidence="3" id="KW-1185">Reference proteome</keyword>
<dbReference type="Pfam" id="PF00535">
    <property type="entry name" value="Glycos_transf_2"/>
    <property type="match status" value="1"/>
</dbReference>
<dbReference type="eggNOG" id="COG1215">
    <property type="taxonomic scope" value="Bacteria"/>
</dbReference>
<evidence type="ECO:0000259" key="1">
    <source>
        <dbReference type="Pfam" id="PF00535"/>
    </source>
</evidence>
<reference evidence="2 3" key="1">
    <citation type="submission" date="2011-02" db="EMBL/GenBank/DDBJ databases">
        <authorList>
            <person name="Weinstock G."/>
            <person name="Sodergren E."/>
            <person name="Clifton S."/>
            <person name="Fulton L."/>
            <person name="Fulton B."/>
            <person name="Courtney L."/>
            <person name="Fronick C."/>
            <person name="Harrison M."/>
            <person name="Strong C."/>
            <person name="Farmer C."/>
            <person name="Delahaunty K."/>
            <person name="Markovic C."/>
            <person name="Hall O."/>
            <person name="Minx P."/>
            <person name="Tomlinson C."/>
            <person name="Mitreva M."/>
            <person name="Hou S."/>
            <person name="Chen J."/>
            <person name="Wollam A."/>
            <person name="Pepin K.H."/>
            <person name="Johnson M."/>
            <person name="Bhonagiri V."/>
            <person name="Zhang X."/>
            <person name="Suruliraj S."/>
            <person name="Warren W."/>
            <person name="Chinwalla A."/>
            <person name="Mardis E.R."/>
            <person name="Wilson R.K."/>
        </authorList>
    </citation>
    <scope>NUCLEOTIDE SEQUENCE [LARGE SCALE GENOMIC DNA]</scope>
    <source>
        <strain evidence="2 3">YIT 12057</strain>
    </source>
</reference>
<dbReference type="AlphaFoldDB" id="F3PXK3"/>
<dbReference type="InterPro" id="IPR029044">
    <property type="entry name" value="Nucleotide-diphossugar_trans"/>
</dbReference>
<feature type="domain" description="Glycosyltransferase 2-like" evidence="1">
    <location>
        <begin position="11"/>
        <end position="108"/>
    </location>
</feature>
<dbReference type="EMBL" id="AFBN01000099">
    <property type="protein sequence ID" value="EGF51585.1"/>
    <property type="molecule type" value="Genomic_DNA"/>
</dbReference>
<dbReference type="Proteomes" id="UP000003416">
    <property type="component" value="Unassembled WGS sequence"/>
</dbReference>
<dbReference type="Gene3D" id="3.90.550.10">
    <property type="entry name" value="Spore Coat Polysaccharide Biosynthesis Protein SpsA, Chain A"/>
    <property type="match status" value="1"/>
</dbReference>
<protein>
    <submittedName>
        <fullName evidence="2">Conserved domain protein</fullName>
    </submittedName>
</protein>
<evidence type="ECO:0000313" key="3">
    <source>
        <dbReference type="Proteomes" id="UP000003416"/>
    </source>
</evidence>